<comment type="similarity">
    <text evidence="2">Belongs to the EamA transporter family.</text>
</comment>
<dbReference type="SUPFAM" id="SSF103481">
    <property type="entry name" value="Multidrug resistance efflux transporter EmrE"/>
    <property type="match status" value="2"/>
</dbReference>
<dbReference type="AlphaFoldDB" id="A0A6J4P9W3"/>
<protein>
    <recommendedName>
        <fullName evidence="8">EamA domain-containing protein</fullName>
    </recommendedName>
</protein>
<dbReference type="GO" id="GO:0005886">
    <property type="term" value="C:plasma membrane"/>
    <property type="evidence" value="ECO:0007669"/>
    <property type="project" value="UniProtKB-SubCell"/>
</dbReference>
<feature type="transmembrane region" description="Helical" evidence="7">
    <location>
        <begin position="82"/>
        <end position="99"/>
    </location>
</feature>
<keyword evidence="3" id="KW-1003">Cell membrane</keyword>
<accession>A0A6J4P9W3</accession>
<keyword evidence="6 7" id="KW-0472">Membrane</keyword>
<dbReference type="EMBL" id="CADCTY010002194">
    <property type="protein sequence ID" value="CAA9410235.1"/>
    <property type="molecule type" value="Genomic_DNA"/>
</dbReference>
<dbReference type="InterPro" id="IPR000620">
    <property type="entry name" value="EamA_dom"/>
</dbReference>
<keyword evidence="4 7" id="KW-0812">Transmembrane</keyword>
<evidence type="ECO:0000256" key="2">
    <source>
        <dbReference type="ARBA" id="ARBA00007362"/>
    </source>
</evidence>
<organism evidence="9">
    <name type="scientific">uncultured Leptolyngbya sp</name>
    <dbReference type="NCBI Taxonomy" id="332963"/>
    <lineage>
        <taxon>Bacteria</taxon>
        <taxon>Bacillati</taxon>
        <taxon>Cyanobacteriota</taxon>
        <taxon>Cyanophyceae</taxon>
        <taxon>Leptolyngbyales</taxon>
        <taxon>Leptolyngbyaceae</taxon>
        <taxon>Leptolyngbya group</taxon>
        <taxon>Leptolyngbya</taxon>
        <taxon>environmental samples</taxon>
    </lineage>
</organism>
<evidence type="ECO:0000256" key="4">
    <source>
        <dbReference type="ARBA" id="ARBA00022692"/>
    </source>
</evidence>
<name>A0A6J4P9W3_9CYAN</name>
<keyword evidence="5 7" id="KW-1133">Transmembrane helix</keyword>
<evidence type="ECO:0000256" key="1">
    <source>
        <dbReference type="ARBA" id="ARBA00004651"/>
    </source>
</evidence>
<feature type="transmembrane region" description="Helical" evidence="7">
    <location>
        <begin position="191"/>
        <end position="208"/>
    </location>
</feature>
<feature type="transmembrane region" description="Helical" evidence="7">
    <location>
        <begin position="20"/>
        <end position="44"/>
    </location>
</feature>
<feature type="transmembrane region" description="Helical" evidence="7">
    <location>
        <begin position="50"/>
        <end position="70"/>
    </location>
</feature>
<sequence>MPKTSTPETATRGSQPTLGLVAVIFAVILWAVASNVISSLFVAGVNPFELAVSGMVIATFGLAVVNSFRIKPEAKVMSQQQFILGLLFAGLTGVNYLAIARLPVAVAILLLFTSPIMVVLWTALTTRRMPSRSVLAAVLLLIFGVVLVSKVLESNLSQFNGLGVLIGLLSAVFFTAYNLQSERVGRSDEPVGVMLKTFAIGSLFWLAYQVTQGVPMTLLESENVGKVIYIGIAGNLLPYSLFFWGIQRIRAERAVIIATLEPVIAAALAWLWFGQTLTSLQLIGGILIILAVTVLQLINNRPLAGIMR</sequence>
<feature type="domain" description="EamA" evidence="8">
    <location>
        <begin position="18"/>
        <end position="149"/>
    </location>
</feature>
<evidence type="ECO:0000256" key="7">
    <source>
        <dbReference type="SAM" id="Phobius"/>
    </source>
</evidence>
<evidence type="ECO:0000256" key="5">
    <source>
        <dbReference type="ARBA" id="ARBA00022989"/>
    </source>
</evidence>
<feature type="transmembrane region" description="Helical" evidence="7">
    <location>
        <begin position="253"/>
        <end position="273"/>
    </location>
</feature>
<feature type="transmembrane region" description="Helical" evidence="7">
    <location>
        <begin position="228"/>
        <end position="246"/>
    </location>
</feature>
<comment type="subcellular location">
    <subcellularLocation>
        <location evidence="1">Cell membrane</location>
        <topology evidence="1">Multi-pass membrane protein</topology>
    </subcellularLocation>
</comment>
<proteinExistence type="inferred from homology"/>
<feature type="transmembrane region" description="Helical" evidence="7">
    <location>
        <begin position="133"/>
        <end position="152"/>
    </location>
</feature>
<evidence type="ECO:0000259" key="8">
    <source>
        <dbReference type="Pfam" id="PF00892"/>
    </source>
</evidence>
<dbReference type="PANTHER" id="PTHR42920:SF11">
    <property type="entry name" value="INNER MEMBRANE PROTEIN YTFF"/>
    <property type="match status" value="1"/>
</dbReference>
<dbReference type="PANTHER" id="PTHR42920">
    <property type="entry name" value="OS03G0707200 PROTEIN-RELATED"/>
    <property type="match status" value="1"/>
</dbReference>
<dbReference type="InterPro" id="IPR051258">
    <property type="entry name" value="Diverse_Substrate_Transporter"/>
</dbReference>
<reference evidence="9" key="1">
    <citation type="submission" date="2020-02" db="EMBL/GenBank/DDBJ databases">
        <authorList>
            <person name="Meier V. D."/>
        </authorList>
    </citation>
    <scope>NUCLEOTIDE SEQUENCE</scope>
    <source>
        <strain evidence="9">AVDCRST_MAG94</strain>
    </source>
</reference>
<feature type="domain" description="EamA" evidence="8">
    <location>
        <begin position="162"/>
        <end position="295"/>
    </location>
</feature>
<evidence type="ECO:0000256" key="3">
    <source>
        <dbReference type="ARBA" id="ARBA00022475"/>
    </source>
</evidence>
<dbReference type="Pfam" id="PF00892">
    <property type="entry name" value="EamA"/>
    <property type="match status" value="2"/>
</dbReference>
<dbReference type="InterPro" id="IPR037185">
    <property type="entry name" value="EmrE-like"/>
</dbReference>
<evidence type="ECO:0000313" key="9">
    <source>
        <dbReference type="EMBL" id="CAA9410235.1"/>
    </source>
</evidence>
<gene>
    <name evidence="9" type="ORF">AVDCRST_MAG94-6388</name>
</gene>
<feature type="transmembrane region" description="Helical" evidence="7">
    <location>
        <begin position="158"/>
        <end position="179"/>
    </location>
</feature>
<evidence type="ECO:0000256" key="6">
    <source>
        <dbReference type="ARBA" id="ARBA00023136"/>
    </source>
</evidence>
<feature type="transmembrane region" description="Helical" evidence="7">
    <location>
        <begin position="105"/>
        <end position="124"/>
    </location>
</feature>
<feature type="transmembrane region" description="Helical" evidence="7">
    <location>
        <begin position="279"/>
        <end position="298"/>
    </location>
</feature>